<feature type="signal peptide" evidence="2">
    <location>
        <begin position="1"/>
        <end position="29"/>
    </location>
</feature>
<dbReference type="Proteomes" id="UP000008957">
    <property type="component" value="Chromosome"/>
</dbReference>
<dbReference type="KEGG" id="sbr:SY1_05750"/>
<proteinExistence type="predicted"/>
<evidence type="ECO:0000256" key="2">
    <source>
        <dbReference type="SAM" id="SignalP"/>
    </source>
</evidence>
<keyword evidence="1" id="KW-1133">Transmembrane helix</keyword>
<gene>
    <name evidence="3" type="ORF">SY1_05750</name>
</gene>
<reference evidence="4" key="1">
    <citation type="submission" date="2010-03" db="EMBL/GenBank/DDBJ databases">
        <title>The genome sequence of Synergistetes sp. SGP1.</title>
        <authorList>
            <consortium name="metaHIT consortium -- http://www.metahit.eu/"/>
            <person name="Pajon A."/>
            <person name="Turner K."/>
            <person name="Parkhill J."/>
            <person name="Wade W."/>
            <person name="Vartoukian S."/>
        </authorList>
    </citation>
    <scope>NUCLEOTIDE SEQUENCE [LARGE SCALE GENOMIC DNA]</scope>
    <source>
        <strain evidence="4">SGP1</strain>
    </source>
</reference>
<name>A0AB94IW05_9BACT</name>
<dbReference type="Gene3D" id="3.30.70.2450">
    <property type="match status" value="1"/>
</dbReference>
<keyword evidence="4" id="KW-1185">Reference proteome</keyword>
<feature type="transmembrane region" description="Helical" evidence="1">
    <location>
        <begin position="140"/>
        <end position="161"/>
    </location>
</feature>
<sequence length="167" mass="17696">MNASFKKTALLGLAVIAGLSGLLAQQADAHGVGYSESTLKPVSLEFFYSTGELMNYLEAKVFSPADEKIAYQSGRTDEGGRFAFTPNKPGTWRVIVSDEDGHRAEATVNVTEDFLKAGATGGGSGIDIQEKKAAPEGLDLLLRAGLGVSLIFNIAAFVLLLRCRKAV</sequence>
<keyword evidence="1" id="KW-0472">Membrane</keyword>
<keyword evidence="1" id="KW-0812">Transmembrane</keyword>
<accession>A0AB94IW05</accession>
<feature type="chain" id="PRO_5044491358" description="Nickel transport protein" evidence="2">
    <location>
        <begin position="30"/>
        <end position="167"/>
    </location>
</feature>
<evidence type="ECO:0000313" key="3">
    <source>
        <dbReference type="EMBL" id="CBL27970.1"/>
    </source>
</evidence>
<dbReference type="EMBL" id="FP929056">
    <property type="protein sequence ID" value="CBL27970.1"/>
    <property type="molecule type" value="Genomic_DNA"/>
</dbReference>
<dbReference type="RefSeq" id="WP_015556117.1">
    <property type="nucleotide sequence ID" value="NC_021038.1"/>
</dbReference>
<evidence type="ECO:0000256" key="1">
    <source>
        <dbReference type="SAM" id="Phobius"/>
    </source>
</evidence>
<organism evidence="3 4">
    <name type="scientific">Fretibacterium fastidiosum</name>
    <dbReference type="NCBI Taxonomy" id="651822"/>
    <lineage>
        <taxon>Bacteria</taxon>
        <taxon>Thermotogati</taxon>
        <taxon>Synergistota</taxon>
        <taxon>Synergistia</taxon>
        <taxon>Synergistales</taxon>
        <taxon>Aminobacteriaceae</taxon>
        <taxon>Fretibacterium</taxon>
    </lineage>
</organism>
<keyword evidence="2" id="KW-0732">Signal</keyword>
<reference evidence="3 4" key="2">
    <citation type="submission" date="2010-03" db="EMBL/GenBank/DDBJ databases">
        <authorList>
            <person name="Pajon A."/>
        </authorList>
    </citation>
    <scope>NUCLEOTIDE SEQUENCE [LARGE SCALE GENOMIC DNA]</scope>
    <source>
        <strain evidence="3 4">SGP1</strain>
    </source>
</reference>
<dbReference type="AlphaFoldDB" id="A0AB94IW05"/>
<evidence type="ECO:0000313" key="4">
    <source>
        <dbReference type="Proteomes" id="UP000008957"/>
    </source>
</evidence>
<evidence type="ECO:0008006" key="5">
    <source>
        <dbReference type="Google" id="ProtNLM"/>
    </source>
</evidence>
<protein>
    <recommendedName>
        <fullName evidence="5">Nickel transport protein</fullName>
    </recommendedName>
</protein>